<dbReference type="AlphaFoldDB" id="A0A9W4SH12"/>
<reference evidence="1" key="1">
    <citation type="submission" date="2022-08" db="EMBL/GenBank/DDBJ databases">
        <authorList>
            <person name="Kallberg Y."/>
            <person name="Tangrot J."/>
            <person name="Rosling A."/>
        </authorList>
    </citation>
    <scope>NUCLEOTIDE SEQUENCE</scope>
    <source>
        <strain evidence="1">Wild A</strain>
    </source>
</reference>
<name>A0A9W4SH12_9GLOM</name>
<sequence length="174" mass="20185">MYSQRSRKYQNVRSRKHDFIDYLITCENIQQLPYNNNASMLVAHASSEFTTKVLTGKGLLQKNVEEKARQLRKRDKHMINSATESIWNLRLTSLQRDDFERLANEANNIIQNRTRSNGDDDMSNMMTSINTPQVTNQPFGNYMFNGINFHDDNSFESLMLPAGHYSTSFLNSSF</sequence>
<dbReference type="EMBL" id="CAMKVN010000577">
    <property type="protein sequence ID" value="CAI2169368.1"/>
    <property type="molecule type" value="Genomic_DNA"/>
</dbReference>
<dbReference type="OrthoDB" id="2401971at2759"/>
<evidence type="ECO:0000313" key="1">
    <source>
        <dbReference type="EMBL" id="CAI2169368.1"/>
    </source>
</evidence>
<proteinExistence type="predicted"/>
<keyword evidence="2" id="KW-1185">Reference proteome</keyword>
<dbReference type="Proteomes" id="UP001153678">
    <property type="component" value="Unassembled WGS sequence"/>
</dbReference>
<comment type="caution">
    <text evidence="1">The sequence shown here is derived from an EMBL/GenBank/DDBJ whole genome shotgun (WGS) entry which is preliminary data.</text>
</comment>
<organism evidence="1 2">
    <name type="scientific">Funneliformis geosporum</name>
    <dbReference type="NCBI Taxonomy" id="1117311"/>
    <lineage>
        <taxon>Eukaryota</taxon>
        <taxon>Fungi</taxon>
        <taxon>Fungi incertae sedis</taxon>
        <taxon>Mucoromycota</taxon>
        <taxon>Glomeromycotina</taxon>
        <taxon>Glomeromycetes</taxon>
        <taxon>Glomerales</taxon>
        <taxon>Glomeraceae</taxon>
        <taxon>Funneliformis</taxon>
    </lineage>
</organism>
<gene>
    <name evidence="1" type="ORF">FWILDA_LOCUS4045</name>
</gene>
<protein>
    <submittedName>
        <fullName evidence="1">915_t:CDS:1</fullName>
    </submittedName>
</protein>
<evidence type="ECO:0000313" key="2">
    <source>
        <dbReference type="Proteomes" id="UP001153678"/>
    </source>
</evidence>
<accession>A0A9W4SH12</accession>